<dbReference type="RefSeq" id="WP_204468152.1">
    <property type="nucleotide sequence ID" value="NZ_JAFBCV010000014.1"/>
</dbReference>
<comment type="caution">
    <text evidence="4">The sequence shown here is derived from an EMBL/GenBank/DDBJ whole genome shotgun (WGS) entry which is preliminary data.</text>
</comment>
<dbReference type="InterPro" id="IPR036412">
    <property type="entry name" value="HAD-like_sf"/>
</dbReference>
<evidence type="ECO:0000313" key="5">
    <source>
        <dbReference type="Proteomes" id="UP001179280"/>
    </source>
</evidence>
<gene>
    <name evidence="4" type="ORF">JOC54_003807</name>
</gene>
<name>A0ABS2SZ32_9BACI</name>
<dbReference type="SFLD" id="SFLDG01129">
    <property type="entry name" value="C1.5:_HAD__Beta-PGM__Phosphata"/>
    <property type="match status" value="1"/>
</dbReference>
<protein>
    <submittedName>
        <fullName evidence="4">Hydrolase of the HAD superfamily</fullName>
    </submittedName>
</protein>
<dbReference type="SUPFAM" id="SSF56784">
    <property type="entry name" value="HAD-like"/>
    <property type="match status" value="1"/>
</dbReference>
<dbReference type="Pfam" id="PF00702">
    <property type="entry name" value="Hydrolase"/>
    <property type="match status" value="1"/>
</dbReference>
<evidence type="ECO:0000256" key="2">
    <source>
        <dbReference type="ARBA" id="ARBA00022801"/>
    </source>
</evidence>
<dbReference type="Gene3D" id="1.20.120.710">
    <property type="entry name" value="Haloacid dehalogenase hydrolase-like domain"/>
    <property type="match status" value="1"/>
</dbReference>
<comment type="cofactor">
    <cofactor evidence="1">
        <name>Mg(2+)</name>
        <dbReference type="ChEBI" id="CHEBI:18420"/>
    </cofactor>
</comment>
<dbReference type="InterPro" id="IPR023214">
    <property type="entry name" value="HAD_sf"/>
</dbReference>
<keyword evidence="2 4" id="KW-0378">Hydrolase</keyword>
<dbReference type="SFLD" id="SFLDS00003">
    <property type="entry name" value="Haloacid_Dehalogenase"/>
    <property type="match status" value="1"/>
</dbReference>
<dbReference type="InterPro" id="IPR051400">
    <property type="entry name" value="HAD-like_hydrolase"/>
</dbReference>
<reference evidence="4" key="1">
    <citation type="submission" date="2021-01" db="EMBL/GenBank/DDBJ databases">
        <title>Genomic Encyclopedia of Type Strains, Phase IV (KMG-IV): sequencing the most valuable type-strain genomes for metagenomic binning, comparative biology and taxonomic classification.</title>
        <authorList>
            <person name="Goeker M."/>
        </authorList>
    </citation>
    <scope>NUCLEOTIDE SEQUENCE</scope>
    <source>
        <strain evidence="4">DSM 21943</strain>
    </source>
</reference>
<keyword evidence="3" id="KW-0460">Magnesium</keyword>
<keyword evidence="5" id="KW-1185">Reference proteome</keyword>
<dbReference type="Gene3D" id="3.40.50.1000">
    <property type="entry name" value="HAD superfamily/HAD-like"/>
    <property type="match status" value="1"/>
</dbReference>
<sequence length="219" mass="25347">MIFFDLDDTLLNHEEAERKGALLFRNHYDQLKNRTELTFEQQWKTASAHYFRHYLNGKISFEEQRIERIRAIFSDSITTKEARERFEVYIGYYEKNWSAFSDVHKCLQRISKVTKIGVITNGKREQQVKKIQAIGLSSMIDFLICSDDIGQAKPSVNLYHHACNRVGKDPAVCLYVGDNLKTDVYGSLNAGMEAIWLNRKRKPVPMSVNAIVSLSELSY</sequence>
<evidence type="ECO:0000313" key="4">
    <source>
        <dbReference type="EMBL" id="MBM7840515.1"/>
    </source>
</evidence>
<dbReference type="EMBL" id="JAFBCV010000014">
    <property type="protein sequence ID" value="MBM7840515.1"/>
    <property type="molecule type" value="Genomic_DNA"/>
</dbReference>
<organism evidence="4 5">
    <name type="scientific">Shouchella xiaoxiensis</name>
    <dbReference type="NCBI Taxonomy" id="766895"/>
    <lineage>
        <taxon>Bacteria</taxon>
        <taxon>Bacillati</taxon>
        <taxon>Bacillota</taxon>
        <taxon>Bacilli</taxon>
        <taxon>Bacillales</taxon>
        <taxon>Bacillaceae</taxon>
        <taxon>Shouchella</taxon>
    </lineage>
</organism>
<evidence type="ECO:0000256" key="3">
    <source>
        <dbReference type="ARBA" id="ARBA00022842"/>
    </source>
</evidence>
<dbReference type="GO" id="GO:0016787">
    <property type="term" value="F:hydrolase activity"/>
    <property type="evidence" value="ECO:0007669"/>
    <property type="project" value="UniProtKB-KW"/>
</dbReference>
<dbReference type="Proteomes" id="UP001179280">
    <property type="component" value="Unassembled WGS sequence"/>
</dbReference>
<dbReference type="PANTHER" id="PTHR46470:SF4">
    <property type="entry name" value="5-AMINO-6-(5-PHOSPHO-D-RIBITYLAMINO)URACIL PHOSPHATASE YIGB"/>
    <property type="match status" value="1"/>
</dbReference>
<evidence type="ECO:0000256" key="1">
    <source>
        <dbReference type="ARBA" id="ARBA00001946"/>
    </source>
</evidence>
<proteinExistence type="predicted"/>
<dbReference type="NCBIfam" id="TIGR01549">
    <property type="entry name" value="HAD-SF-IA-v1"/>
    <property type="match status" value="1"/>
</dbReference>
<dbReference type="PANTHER" id="PTHR46470">
    <property type="entry name" value="N-ACYLNEURAMINATE-9-PHOSPHATASE"/>
    <property type="match status" value="1"/>
</dbReference>
<accession>A0ABS2SZ32</accession>
<dbReference type="InterPro" id="IPR006439">
    <property type="entry name" value="HAD-SF_hydro_IA"/>
</dbReference>